<feature type="region of interest" description="Disordered" evidence="1">
    <location>
        <begin position="89"/>
        <end position="109"/>
    </location>
</feature>
<evidence type="ECO:0000313" key="2">
    <source>
        <dbReference type="EMBL" id="VDM71294.1"/>
    </source>
</evidence>
<evidence type="ECO:0000313" key="3">
    <source>
        <dbReference type="Proteomes" id="UP000270094"/>
    </source>
</evidence>
<evidence type="ECO:0000256" key="1">
    <source>
        <dbReference type="SAM" id="MobiDB-lite"/>
    </source>
</evidence>
<dbReference type="EMBL" id="UYYB01019726">
    <property type="protein sequence ID" value="VDM71294.1"/>
    <property type="molecule type" value="Genomic_DNA"/>
</dbReference>
<organism evidence="2 3">
    <name type="scientific">Strongylus vulgaris</name>
    <name type="common">Blood worm</name>
    <dbReference type="NCBI Taxonomy" id="40348"/>
    <lineage>
        <taxon>Eukaryota</taxon>
        <taxon>Metazoa</taxon>
        <taxon>Ecdysozoa</taxon>
        <taxon>Nematoda</taxon>
        <taxon>Chromadorea</taxon>
        <taxon>Rhabditida</taxon>
        <taxon>Rhabditina</taxon>
        <taxon>Rhabditomorpha</taxon>
        <taxon>Strongyloidea</taxon>
        <taxon>Strongylidae</taxon>
        <taxon>Strongylus</taxon>
    </lineage>
</organism>
<gene>
    <name evidence="2" type="ORF">SVUK_LOCUS6292</name>
</gene>
<protein>
    <submittedName>
        <fullName evidence="2">Uncharacterized protein</fullName>
    </submittedName>
</protein>
<sequence>MYVMQQKRRDLMMQLEQLMTQLNAPGTVTTFPSSSMSQIPDSLAGVGTKVSTAFRAGSLPATTTNLQGDLLQAADQITSNMGEFLRELDQAQDQENTATVPNGHYREPL</sequence>
<name>A0A3P7J011_STRVU</name>
<dbReference type="OrthoDB" id="6019271at2759"/>
<keyword evidence="3" id="KW-1185">Reference proteome</keyword>
<dbReference type="AlphaFoldDB" id="A0A3P7J011"/>
<dbReference type="Proteomes" id="UP000270094">
    <property type="component" value="Unassembled WGS sequence"/>
</dbReference>
<feature type="compositionally biased region" description="Polar residues" evidence="1">
    <location>
        <begin position="91"/>
        <end position="100"/>
    </location>
</feature>
<accession>A0A3P7J011</accession>
<proteinExistence type="predicted"/>
<reference evidence="2 3" key="1">
    <citation type="submission" date="2018-11" db="EMBL/GenBank/DDBJ databases">
        <authorList>
            <consortium name="Pathogen Informatics"/>
        </authorList>
    </citation>
    <scope>NUCLEOTIDE SEQUENCE [LARGE SCALE GENOMIC DNA]</scope>
</reference>